<dbReference type="PANTHER" id="PTHR43280:SF28">
    <property type="entry name" value="HTH-TYPE TRANSCRIPTIONAL ACTIVATOR RHAS"/>
    <property type="match status" value="1"/>
</dbReference>
<evidence type="ECO:0000256" key="2">
    <source>
        <dbReference type="ARBA" id="ARBA00023125"/>
    </source>
</evidence>
<dbReference type="PANTHER" id="PTHR43280">
    <property type="entry name" value="ARAC-FAMILY TRANSCRIPTIONAL REGULATOR"/>
    <property type="match status" value="1"/>
</dbReference>
<keyword evidence="6" id="KW-1185">Reference proteome</keyword>
<protein>
    <submittedName>
        <fullName evidence="5">AraC-type DNA-binding protein</fullName>
    </submittedName>
</protein>
<dbReference type="Gene3D" id="1.10.10.60">
    <property type="entry name" value="Homeodomain-like"/>
    <property type="match status" value="2"/>
</dbReference>
<evidence type="ECO:0000256" key="3">
    <source>
        <dbReference type="ARBA" id="ARBA00023163"/>
    </source>
</evidence>
<dbReference type="SUPFAM" id="SSF51215">
    <property type="entry name" value="Regulatory protein AraC"/>
    <property type="match status" value="1"/>
</dbReference>
<dbReference type="Pfam" id="PF12833">
    <property type="entry name" value="HTH_18"/>
    <property type="match status" value="1"/>
</dbReference>
<gene>
    <name evidence="5" type="ORF">SAMN05661086_01148</name>
</gene>
<dbReference type="OrthoDB" id="625043at2"/>
<dbReference type="InterPro" id="IPR037923">
    <property type="entry name" value="HTH-like"/>
</dbReference>
<keyword evidence="1" id="KW-0805">Transcription regulation</keyword>
<evidence type="ECO:0000313" key="5">
    <source>
        <dbReference type="EMBL" id="SFR69833.1"/>
    </source>
</evidence>
<dbReference type="PROSITE" id="PS01124">
    <property type="entry name" value="HTH_ARAC_FAMILY_2"/>
    <property type="match status" value="1"/>
</dbReference>
<dbReference type="STRING" id="37658.SAMN05661086_01148"/>
<dbReference type="SUPFAM" id="SSF46689">
    <property type="entry name" value="Homeodomain-like"/>
    <property type="match status" value="2"/>
</dbReference>
<dbReference type="InterPro" id="IPR003313">
    <property type="entry name" value="AraC-bd"/>
</dbReference>
<dbReference type="InterPro" id="IPR014710">
    <property type="entry name" value="RmlC-like_jellyroll"/>
</dbReference>
<dbReference type="InterPro" id="IPR020449">
    <property type="entry name" value="Tscrpt_reg_AraC-type_HTH"/>
</dbReference>
<sequence length="277" mass="32149">MCCENTLIEDLNPTFLFIWTGARTHDECCYHCHDHIEMDFILSGTGKYHIDGKYYTVREGDLIILNPGVKHQSLVSDSHNPVTEFFIGFSDIYFTGYSKNYFPLVDEDIILHTTGELRQRLFKICASMSAENAVYREGRYFMLKSYLMQILLLLIREQTEPVEIKTGCSFDSTNKKYVVEQIITYFEDHYNEKISLDQIAENMYLSPFYISRIFKSETGNAPIRYLISIRLEKAKELLEAGWEGSIQEVAAEVGYDDAYYFSKLFKKKYGVSPSSLK</sequence>
<dbReference type="Proteomes" id="UP000199659">
    <property type="component" value="Unassembled WGS sequence"/>
</dbReference>
<keyword evidence="2 5" id="KW-0238">DNA-binding</keyword>
<accession>A0A1I6ISY8</accession>
<evidence type="ECO:0000256" key="1">
    <source>
        <dbReference type="ARBA" id="ARBA00023015"/>
    </source>
</evidence>
<evidence type="ECO:0000259" key="4">
    <source>
        <dbReference type="PROSITE" id="PS01124"/>
    </source>
</evidence>
<evidence type="ECO:0000313" key="6">
    <source>
        <dbReference type="Proteomes" id="UP000199659"/>
    </source>
</evidence>
<organism evidence="5 6">
    <name type="scientific">Anaeromicropila populeti</name>
    <dbReference type="NCBI Taxonomy" id="37658"/>
    <lineage>
        <taxon>Bacteria</taxon>
        <taxon>Bacillati</taxon>
        <taxon>Bacillota</taxon>
        <taxon>Clostridia</taxon>
        <taxon>Lachnospirales</taxon>
        <taxon>Lachnospiraceae</taxon>
        <taxon>Anaeromicropila</taxon>
    </lineage>
</organism>
<dbReference type="PRINTS" id="PR00032">
    <property type="entry name" value="HTHARAC"/>
</dbReference>
<dbReference type="InterPro" id="IPR018060">
    <property type="entry name" value="HTH_AraC"/>
</dbReference>
<dbReference type="SMART" id="SM00342">
    <property type="entry name" value="HTH_ARAC"/>
    <property type="match status" value="1"/>
</dbReference>
<dbReference type="InterPro" id="IPR009057">
    <property type="entry name" value="Homeodomain-like_sf"/>
</dbReference>
<dbReference type="PROSITE" id="PS00041">
    <property type="entry name" value="HTH_ARAC_FAMILY_1"/>
    <property type="match status" value="1"/>
</dbReference>
<dbReference type="GO" id="GO:0003700">
    <property type="term" value="F:DNA-binding transcription factor activity"/>
    <property type="evidence" value="ECO:0007669"/>
    <property type="project" value="InterPro"/>
</dbReference>
<dbReference type="InterPro" id="IPR018062">
    <property type="entry name" value="HTH_AraC-typ_CS"/>
</dbReference>
<dbReference type="RefSeq" id="WP_092559732.1">
    <property type="nucleotide sequence ID" value="NZ_FOYZ01000003.1"/>
</dbReference>
<feature type="domain" description="HTH araC/xylS-type" evidence="4">
    <location>
        <begin position="180"/>
        <end position="277"/>
    </location>
</feature>
<name>A0A1I6ISY8_9FIRM</name>
<dbReference type="GO" id="GO:0043565">
    <property type="term" value="F:sequence-specific DNA binding"/>
    <property type="evidence" value="ECO:0007669"/>
    <property type="project" value="InterPro"/>
</dbReference>
<dbReference type="Gene3D" id="2.60.120.10">
    <property type="entry name" value="Jelly Rolls"/>
    <property type="match status" value="1"/>
</dbReference>
<dbReference type="AlphaFoldDB" id="A0A1I6ISY8"/>
<dbReference type="EMBL" id="FOYZ01000003">
    <property type="protein sequence ID" value="SFR69833.1"/>
    <property type="molecule type" value="Genomic_DNA"/>
</dbReference>
<dbReference type="Pfam" id="PF02311">
    <property type="entry name" value="AraC_binding"/>
    <property type="match status" value="1"/>
</dbReference>
<reference evidence="5 6" key="1">
    <citation type="submission" date="2016-10" db="EMBL/GenBank/DDBJ databases">
        <authorList>
            <person name="de Groot N.N."/>
        </authorList>
    </citation>
    <scope>NUCLEOTIDE SEQUENCE [LARGE SCALE GENOMIC DNA]</scope>
    <source>
        <strain evidence="5 6">743A</strain>
    </source>
</reference>
<proteinExistence type="predicted"/>
<keyword evidence="3" id="KW-0804">Transcription</keyword>